<dbReference type="GO" id="GO:0005524">
    <property type="term" value="F:ATP binding"/>
    <property type="evidence" value="ECO:0007669"/>
    <property type="project" value="UniProtKB-KW"/>
</dbReference>
<evidence type="ECO:0000256" key="5">
    <source>
        <dbReference type="SAM" id="MobiDB-lite"/>
    </source>
</evidence>
<dbReference type="STRING" id="35760.BCHO_1579"/>
<dbReference type="EMBL" id="JGYU01000014">
    <property type="protein sequence ID" value="KFI55346.1"/>
    <property type="molecule type" value="Genomic_DNA"/>
</dbReference>
<dbReference type="Pfam" id="PF00005">
    <property type="entry name" value="ABC_tran"/>
    <property type="match status" value="1"/>
</dbReference>
<dbReference type="GO" id="GO:0016887">
    <property type="term" value="F:ATP hydrolysis activity"/>
    <property type="evidence" value="ECO:0007669"/>
    <property type="project" value="InterPro"/>
</dbReference>
<sequence length="362" mass="37870">MELNGVCKSFGAKPILDHVSFTAPDGVVTGFVGPNGAGKSTTMRILLGLIAPDEGTALVDGVPYARTASPMASVGAVLDARCAPKNRTAYAYLKSLAYTNNIPKSRVDEVLDLTGLASARTTKAGRFSLGMGQRLAIAAAMLGDPRNLVLDEPVNGLDAEGVKWVRDLCRNSAAAGRAVLLSSHLMSEVALTADTLVIIGQGRILRCTSVADFVAEHSQPLISVVTPDADKLQRMFAHSPGVRITETALADGYPHDARAFHIEGADLEAVARGFAANQIVAYRFAREQVSLEQAYMELTHAHAQYVATPIGLQPAAAMPTQPAQPVPPAAAMPNPSMRPSAPTQPAPAPPAPTIPTTNGGAR</sequence>
<dbReference type="eggNOG" id="COG1131">
    <property type="taxonomic scope" value="Bacteria"/>
</dbReference>
<feature type="domain" description="ABC transporter" evidence="6">
    <location>
        <begin position="1"/>
        <end position="226"/>
    </location>
</feature>
<dbReference type="PANTHER" id="PTHR43335">
    <property type="entry name" value="ABC TRANSPORTER, ATP-BINDING PROTEIN"/>
    <property type="match status" value="1"/>
</dbReference>
<dbReference type="InterPro" id="IPR027417">
    <property type="entry name" value="P-loop_NTPase"/>
</dbReference>
<dbReference type="EC" id="3.6.3.25" evidence="7"/>
<organism evidence="7 8">
    <name type="scientific">Bifidobacterium choerinum</name>
    <dbReference type="NCBI Taxonomy" id="35760"/>
    <lineage>
        <taxon>Bacteria</taxon>
        <taxon>Bacillati</taxon>
        <taxon>Actinomycetota</taxon>
        <taxon>Actinomycetes</taxon>
        <taxon>Bifidobacteriales</taxon>
        <taxon>Bifidobacteriaceae</taxon>
        <taxon>Bifidobacterium</taxon>
    </lineage>
</organism>
<evidence type="ECO:0000259" key="6">
    <source>
        <dbReference type="PROSITE" id="PS50893"/>
    </source>
</evidence>
<keyword evidence="8" id="KW-1185">Reference proteome</keyword>
<evidence type="ECO:0000256" key="4">
    <source>
        <dbReference type="ARBA" id="ARBA00022840"/>
    </source>
</evidence>
<keyword evidence="3" id="KW-0547">Nucleotide-binding</keyword>
<evidence type="ECO:0000313" key="7">
    <source>
        <dbReference type="EMBL" id="KFI55346.1"/>
    </source>
</evidence>
<evidence type="ECO:0000256" key="1">
    <source>
        <dbReference type="ARBA" id="ARBA00005417"/>
    </source>
</evidence>
<feature type="compositionally biased region" description="Low complexity" evidence="5">
    <location>
        <begin position="331"/>
        <end position="341"/>
    </location>
</feature>
<comment type="similarity">
    <text evidence="1">Belongs to the ABC transporter superfamily.</text>
</comment>
<dbReference type="InterPro" id="IPR003593">
    <property type="entry name" value="AAA+_ATPase"/>
</dbReference>
<dbReference type="InterPro" id="IPR003439">
    <property type="entry name" value="ABC_transporter-like_ATP-bd"/>
</dbReference>
<gene>
    <name evidence="7" type="ORF">BCHO_1579</name>
</gene>
<keyword evidence="7" id="KW-0378">Hydrolase</keyword>
<dbReference type="Gene3D" id="3.40.50.300">
    <property type="entry name" value="P-loop containing nucleotide triphosphate hydrolases"/>
    <property type="match status" value="1"/>
</dbReference>
<dbReference type="SMART" id="SM00382">
    <property type="entry name" value="AAA"/>
    <property type="match status" value="1"/>
</dbReference>
<feature type="compositionally biased region" description="Pro residues" evidence="5">
    <location>
        <begin position="342"/>
        <end position="353"/>
    </location>
</feature>
<dbReference type="Proteomes" id="UP000028995">
    <property type="component" value="Unassembled WGS sequence"/>
</dbReference>
<evidence type="ECO:0000313" key="8">
    <source>
        <dbReference type="Proteomes" id="UP000028995"/>
    </source>
</evidence>
<name>A0A087A996_9BIFI</name>
<evidence type="ECO:0000256" key="2">
    <source>
        <dbReference type="ARBA" id="ARBA00022448"/>
    </source>
</evidence>
<reference evidence="7 8" key="1">
    <citation type="submission" date="2014-03" db="EMBL/GenBank/DDBJ databases">
        <title>Genomics of Bifidobacteria.</title>
        <authorList>
            <person name="Ventura M."/>
            <person name="Milani C."/>
            <person name="Lugli G.A."/>
        </authorList>
    </citation>
    <scope>NUCLEOTIDE SEQUENCE [LARGE SCALE GENOMIC DNA]</scope>
    <source>
        <strain evidence="7 8">LMG 10510</strain>
    </source>
</reference>
<proteinExistence type="inferred from homology"/>
<dbReference type="AlphaFoldDB" id="A0A087A996"/>
<dbReference type="PROSITE" id="PS50893">
    <property type="entry name" value="ABC_TRANSPORTER_2"/>
    <property type="match status" value="1"/>
</dbReference>
<evidence type="ECO:0000256" key="3">
    <source>
        <dbReference type="ARBA" id="ARBA00022741"/>
    </source>
</evidence>
<dbReference type="SUPFAM" id="SSF52540">
    <property type="entry name" value="P-loop containing nucleoside triphosphate hydrolases"/>
    <property type="match status" value="1"/>
</dbReference>
<accession>A0A087A996</accession>
<keyword evidence="2" id="KW-0813">Transport</keyword>
<comment type="caution">
    <text evidence="7">The sequence shown here is derived from an EMBL/GenBank/DDBJ whole genome shotgun (WGS) entry which is preliminary data.</text>
</comment>
<keyword evidence="4 7" id="KW-0067">ATP-binding</keyword>
<feature type="region of interest" description="Disordered" evidence="5">
    <location>
        <begin position="316"/>
        <end position="362"/>
    </location>
</feature>
<protein>
    <submittedName>
        <fullName evidence="7">Putative ABC transporter ATP-binding protein</fullName>
        <ecNumber evidence="7">3.6.3.25</ecNumber>
    </submittedName>
</protein>
<dbReference type="PANTHER" id="PTHR43335:SF4">
    <property type="entry name" value="ABC TRANSPORTER, ATP-BINDING PROTEIN"/>
    <property type="match status" value="1"/>
</dbReference>